<organism evidence="1 2">
    <name type="scientific">Blattamonas nauphoetae</name>
    <dbReference type="NCBI Taxonomy" id="2049346"/>
    <lineage>
        <taxon>Eukaryota</taxon>
        <taxon>Metamonada</taxon>
        <taxon>Preaxostyla</taxon>
        <taxon>Oxymonadida</taxon>
        <taxon>Blattamonas</taxon>
    </lineage>
</organism>
<comment type="caution">
    <text evidence="1">The sequence shown here is derived from an EMBL/GenBank/DDBJ whole genome shotgun (WGS) entry which is preliminary data.</text>
</comment>
<sequence length="70" mass="7926">MLDSGREPHPVAEKIREPHTVKVTAAGHNRTTVARLEMSTHIEPGGCLSLSPPCRRTPLEMDRLRRREDE</sequence>
<proteinExistence type="predicted"/>
<reference evidence="1 2" key="1">
    <citation type="journal article" date="2022" name="bioRxiv">
        <title>Genomics of Preaxostyla Flagellates Illuminates Evolutionary Transitions and the Path Towards Mitochondrial Loss.</title>
        <authorList>
            <person name="Novak L.V.F."/>
            <person name="Treitli S.C."/>
            <person name="Pyrih J."/>
            <person name="Halakuc P."/>
            <person name="Pipaliya S.V."/>
            <person name="Vacek V."/>
            <person name="Brzon O."/>
            <person name="Soukal P."/>
            <person name="Eme L."/>
            <person name="Dacks J.B."/>
            <person name="Karnkowska A."/>
            <person name="Elias M."/>
            <person name="Hampl V."/>
        </authorList>
    </citation>
    <scope>NUCLEOTIDE SEQUENCE [LARGE SCALE GENOMIC DNA]</scope>
    <source>
        <strain evidence="1">NAU3</strain>
        <tissue evidence="1">Gut</tissue>
    </source>
</reference>
<dbReference type="EMBL" id="JARBJD010000188">
    <property type="protein sequence ID" value="KAK2947910.1"/>
    <property type="molecule type" value="Genomic_DNA"/>
</dbReference>
<evidence type="ECO:0000313" key="1">
    <source>
        <dbReference type="EMBL" id="KAK2947910.1"/>
    </source>
</evidence>
<protein>
    <submittedName>
        <fullName evidence="1">Uncharacterized protein</fullName>
    </submittedName>
</protein>
<accession>A0ABQ9X9N3</accession>
<gene>
    <name evidence="1" type="ORF">BLNAU_17137</name>
</gene>
<name>A0ABQ9X9N3_9EUKA</name>
<dbReference type="Proteomes" id="UP001281761">
    <property type="component" value="Unassembled WGS sequence"/>
</dbReference>
<evidence type="ECO:0000313" key="2">
    <source>
        <dbReference type="Proteomes" id="UP001281761"/>
    </source>
</evidence>
<keyword evidence="2" id="KW-1185">Reference proteome</keyword>